<dbReference type="AlphaFoldDB" id="A0A098THE8"/>
<reference evidence="2 3" key="1">
    <citation type="journal article" date="2014" name="Mol. Ecol.">
        <title>Evolution of Synechococcus.</title>
        <authorList>
            <person name="Dvorak P."/>
            <person name="Casamatta D."/>
            <person name="Hasler P."/>
            <person name="Poulickova A."/>
            <person name="Ondrej V."/>
            <person name="Sanges R."/>
        </authorList>
    </citation>
    <scope>NUCLEOTIDE SEQUENCE [LARGE SCALE GENOMIC DNA]</scope>
    <source>
        <strain evidence="2 3">CAUP A 1101</strain>
    </source>
</reference>
<name>A0A098THE8_9CYAN</name>
<evidence type="ECO:0000256" key="1">
    <source>
        <dbReference type="SAM" id="MobiDB-lite"/>
    </source>
</evidence>
<evidence type="ECO:0000313" key="2">
    <source>
        <dbReference type="EMBL" id="KGF72005.1"/>
    </source>
</evidence>
<evidence type="ECO:0000313" key="3">
    <source>
        <dbReference type="Proteomes" id="UP000030170"/>
    </source>
</evidence>
<accession>A0A098THE8</accession>
<protein>
    <submittedName>
        <fullName evidence="2">Uncharacterized protein</fullName>
    </submittedName>
</protein>
<sequence>MKYLATTYPQRIPQGQIFMVDGTVPGWQPQPADYHWDHHRLDGALIQIDEMPLPQSLEQSLITELTIGQEPILVTTAVDADACIAAAWLQLPRQLLQQPEILARLRAIAFDCDHLGVPPALSHLSDFAANAVATLKLHSQELAQRLGLSGSPKNWTEAEQSAFHDKSFEQITQWLIAAVHGDRPWPGTQGEAAAYGQQILEDSHLLLVQQRVQLIQGLPVFEIRGIGKAIDPRACLQAGRTLCPPRPETLTVRRHRLGGIVYTLGCDPEHPLVGQLNYCQGTYQQLTAAEVRKQSTASTDPWGGRRTVGGSGWNTPSLLSPEEVAEILVTPLGR</sequence>
<organism evidence="2 3">
    <name type="scientific">Neosynechococcus sphagnicola sy1</name>
    <dbReference type="NCBI Taxonomy" id="1497020"/>
    <lineage>
        <taxon>Bacteria</taxon>
        <taxon>Bacillati</taxon>
        <taxon>Cyanobacteriota</taxon>
        <taxon>Cyanophyceae</taxon>
        <taxon>Neosynechococcales</taxon>
        <taxon>Neosynechococcaceae</taxon>
        <taxon>Neosynechococcus</taxon>
    </lineage>
</organism>
<proteinExistence type="predicted"/>
<feature type="region of interest" description="Disordered" evidence="1">
    <location>
        <begin position="294"/>
        <end position="317"/>
    </location>
</feature>
<dbReference type="EMBL" id="JJML01000041">
    <property type="protein sequence ID" value="KGF72005.1"/>
    <property type="molecule type" value="Genomic_DNA"/>
</dbReference>
<dbReference type="Proteomes" id="UP000030170">
    <property type="component" value="Unassembled WGS sequence"/>
</dbReference>
<keyword evidence="3" id="KW-1185">Reference proteome</keyword>
<gene>
    <name evidence="2" type="ORF">DO97_13270</name>
</gene>
<dbReference type="OrthoDB" id="570958at2"/>
<comment type="caution">
    <text evidence="2">The sequence shown here is derived from an EMBL/GenBank/DDBJ whole genome shotgun (WGS) entry which is preliminary data.</text>
</comment>